<dbReference type="GO" id="GO:0009055">
    <property type="term" value="F:electron transfer activity"/>
    <property type="evidence" value="ECO:0007669"/>
    <property type="project" value="InterPro"/>
</dbReference>
<dbReference type="InterPro" id="IPR016440">
    <property type="entry name" value="Rubredoxin-O_OxRdtase"/>
</dbReference>
<dbReference type="RefSeq" id="WP_032077302.1">
    <property type="nucleotide sequence ID" value="NZ_CP020953.1"/>
</dbReference>
<dbReference type="InterPro" id="IPR036866">
    <property type="entry name" value="RibonucZ/Hydroxyglut_hydro"/>
</dbReference>
<dbReference type="InterPro" id="IPR029039">
    <property type="entry name" value="Flavoprotein-like_sf"/>
</dbReference>
<keyword evidence="4" id="KW-1185">Reference proteome</keyword>
<evidence type="ECO:0000313" key="4">
    <source>
        <dbReference type="Proteomes" id="UP000244910"/>
    </source>
</evidence>
<dbReference type="AlphaFoldDB" id="A0A2U8DWD5"/>
<dbReference type="GO" id="GO:0016651">
    <property type="term" value="F:oxidoreductase activity, acting on NAD(P)H"/>
    <property type="evidence" value="ECO:0007669"/>
    <property type="project" value="UniProtKB-ARBA"/>
</dbReference>
<feature type="domain" description="Flavodoxin-like" evidence="2">
    <location>
        <begin position="252"/>
        <end position="392"/>
    </location>
</feature>
<comment type="similarity">
    <text evidence="1">In the N-terminal section; belongs to the zinc metallo-hydrolase group 3 family.</text>
</comment>
<proteinExistence type="inferred from homology"/>
<dbReference type="Pfam" id="PF00258">
    <property type="entry name" value="Flavodoxin_1"/>
    <property type="match status" value="1"/>
</dbReference>
<organism evidence="3 4">
    <name type="scientific">Clostridium drakei</name>
    <dbReference type="NCBI Taxonomy" id="332101"/>
    <lineage>
        <taxon>Bacteria</taxon>
        <taxon>Bacillati</taxon>
        <taxon>Bacillota</taxon>
        <taxon>Clostridia</taxon>
        <taxon>Eubacteriales</taxon>
        <taxon>Clostridiaceae</taxon>
        <taxon>Clostridium</taxon>
    </lineage>
</organism>
<dbReference type="PIRSF" id="PIRSF005243">
    <property type="entry name" value="ROO"/>
    <property type="match status" value="1"/>
</dbReference>
<dbReference type="PANTHER" id="PTHR43717">
    <property type="entry name" value="ANAEROBIC NITRIC OXIDE REDUCTASE FLAVORUBREDOXIN"/>
    <property type="match status" value="1"/>
</dbReference>
<dbReference type="NCBIfam" id="NF008887">
    <property type="entry name" value="PRK11921.1"/>
    <property type="match status" value="1"/>
</dbReference>
<gene>
    <name evidence="3" type="ORF">B9W14_20480</name>
</gene>
<dbReference type="Pfam" id="PF19583">
    <property type="entry name" value="ODP"/>
    <property type="match status" value="1"/>
</dbReference>
<dbReference type="SUPFAM" id="SSF52218">
    <property type="entry name" value="Flavoproteins"/>
    <property type="match status" value="1"/>
</dbReference>
<dbReference type="SUPFAM" id="SSF56281">
    <property type="entry name" value="Metallo-hydrolase/oxidoreductase"/>
    <property type="match status" value="1"/>
</dbReference>
<dbReference type="GO" id="GO:0046872">
    <property type="term" value="F:metal ion binding"/>
    <property type="evidence" value="ECO:0007669"/>
    <property type="project" value="InterPro"/>
</dbReference>
<protein>
    <submittedName>
        <fullName evidence="3">MBL fold hydrolase</fullName>
    </submittedName>
</protein>
<dbReference type="GO" id="GO:0010181">
    <property type="term" value="F:FMN binding"/>
    <property type="evidence" value="ECO:0007669"/>
    <property type="project" value="InterPro"/>
</dbReference>
<name>A0A2U8DWD5_9CLOT</name>
<dbReference type="PANTHER" id="PTHR43717:SF1">
    <property type="entry name" value="ANAEROBIC NITRIC OXIDE REDUCTASE FLAVORUBREDOXIN"/>
    <property type="match status" value="1"/>
</dbReference>
<dbReference type="Gene3D" id="3.60.15.10">
    <property type="entry name" value="Ribonuclease Z/Hydroxyacylglutathione hydrolase-like"/>
    <property type="match status" value="1"/>
</dbReference>
<dbReference type="CDD" id="cd07709">
    <property type="entry name" value="flavodiiron_proteins_MBL-fold"/>
    <property type="match status" value="1"/>
</dbReference>
<dbReference type="Proteomes" id="UP000244910">
    <property type="component" value="Chromosome"/>
</dbReference>
<dbReference type="EMBL" id="CP020953">
    <property type="protein sequence ID" value="AWI06771.1"/>
    <property type="molecule type" value="Genomic_DNA"/>
</dbReference>
<sequence>MSFKINDTVTWVGKIDWELRTFHGEEYSTHKGSSYNSYLIRDEKTVLIDTVWHPFAKEFVANLKKEIDLNKIDYIIMNHSESDHSGALLELMKEIPNTPIYCTKSGVKILKGHYHKDWNFIEVKTGDSLNIGRNKLTFVEARMLHWPDSMFTYLCGENILFSNDAFGQHYASELMYNDKVDQGELFQEAIKYYANILTPFSKFVVKKIEEVISLNLPVNMICTSHGIMWRDNPLQIVNKYMEWAKDYQEDQITIIYDTMWNGTRKMAEAIAEGIKNSNKDVVIKIFNSSKNDKNDIITEVFKSKMVLVGSSTINNGILSSISAILEMIKGLSFKGKKGAAFGSYGWSGESVKIISEELNEAGFEIVSEGIKELWNPDEEGLSKCREFGSNVLKKI</sequence>
<dbReference type="InterPro" id="IPR001279">
    <property type="entry name" value="Metallo-B-lactamas"/>
</dbReference>
<accession>A0A2U8DWD5</accession>
<reference evidence="4" key="1">
    <citation type="submission" date="2017-04" db="EMBL/GenBank/DDBJ databases">
        <authorList>
            <person name="Song Y."/>
            <person name="Cho B.-K."/>
        </authorList>
    </citation>
    <scope>NUCLEOTIDE SEQUENCE [LARGE SCALE GENOMIC DNA]</scope>
    <source>
        <strain evidence="4">SL1</strain>
    </source>
</reference>
<dbReference type="InterPro" id="IPR045761">
    <property type="entry name" value="ODP_dom"/>
</dbReference>
<keyword evidence="3" id="KW-0378">Hydrolase</keyword>
<dbReference type="GO" id="GO:0016787">
    <property type="term" value="F:hydrolase activity"/>
    <property type="evidence" value="ECO:0007669"/>
    <property type="project" value="UniProtKB-KW"/>
</dbReference>
<dbReference type="PROSITE" id="PS50902">
    <property type="entry name" value="FLAVODOXIN_LIKE"/>
    <property type="match status" value="1"/>
</dbReference>
<evidence type="ECO:0000259" key="2">
    <source>
        <dbReference type="PROSITE" id="PS50902"/>
    </source>
</evidence>
<dbReference type="InterPro" id="IPR008254">
    <property type="entry name" value="Flavodoxin/NO_synth"/>
</dbReference>
<dbReference type="KEGG" id="cdrk:B9W14_20480"/>
<dbReference type="SMART" id="SM00849">
    <property type="entry name" value="Lactamase_B"/>
    <property type="match status" value="1"/>
</dbReference>
<dbReference type="Gene3D" id="3.40.50.360">
    <property type="match status" value="1"/>
</dbReference>
<dbReference type="OrthoDB" id="9807946at2"/>
<evidence type="ECO:0000313" key="3">
    <source>
        <dbReference type="EMBL" id="AWI06771.1"/>
    </source>
</evidence>
<evidence type="ECO:0000256" key="1">
    <source>
        <dbReference type="ARBA" id="ARBA00007121"/>
    </source>
</evidence>